<protein>
    <submittedName>
        <fullName evidence="1">Uncharacterized protein</fullName>
    </submittedName>
</protein>
<sequence>MADEVQLDDDAHMELEHLADLLSQVPLYCEHLNTIAAIGPHDFFVRANELSFRFLDWSNDMYVYYELQVALAHSRRLYRQYFEAHVRLYRELLIDVAQYLRALGNR</sequence>
<gene>
    <name evidence="1" type="ORF">CAMP_LOCUS16692</name>
</gene>
<organism evidence="1 2">
    <name type="scientific">Caenorhabditis angaria</name>
    <dbReference type="NCBI Taxonomy" id="860376"/>
    <lineage>
        <taxon>Eukaryota</taxon>
        <taxon>Metazoa</taxon>
        <taxon>Ecdysozoa</taxon>
        <taxon>Nematoda</taxon>
        <taxon>Chromadorea</taxon>
        <taxon>Rhabditida</taxon>
        <taxon>Rhabditina</taxon>
        <taxon>Rhabditomorpha</taxon>
        <taxon>Rhabditoidea</taxon>
        <taxon>Rhabditidae</taxon>
        <taxon>Peloderinae</taxon>
        <taxon>Caenorhabditis</taxon>
    </lineage>
</organism>
<reference evidence="1" key="1">
    <citation type="submission" date="2022-11" db="EMBL/GenBank/DDBJ databases">
        <authorList>
            <person name="Kikuchi T."/>
        </authorList>
    </citation>
    <scope>NUCLEOTIDE SEQUENCE</scope>
    <source>
        <strain evidence="1">PS1010</strain>
    </source>
</reference>
<keyword evidence="2" id="KW-1185">Reference proteome</keyword>
<dbReference type="EMBL" id="CANHGI010000006">
    <property type="protein sequence ID" value="CAI5454055.1"/>
    <property type="molecule type" value="Genomic_DNA"/>
</dbReference>
<evidence type="ECO:0000313" key="2">
    <source>
        <dbReference type="Proteomes" id="UP001152747"/>
    </source>
</evidence>
<evidence type="ECO:0000313" key="1">
    <source>
        <dbReference type="EMBL" id="CAI5454055.1"/>
    </source>
</evidence>
<dbReference type="AlphaFoldDB" id="A0A9P1IXE3"/>
<dbReference type="Proteomes" id="UP001152747">
    <property type="component" value="Unassembled WGS sequence"/>
</dbReference>
<proteinExistence type="predicted"/>
<name>A0A9P1IXE3_9PELO</name>
<accession>A0A9P1IXE3</accession>
<comment type="caution">
    <text evidence="1">The sequence shown here is derived from an EMBL/GenBank/DDBJ whole genome shotgun (WGS) entry which is preliminary data.</text>
</comment>